<evidence type="ECO:0000313" key="1">
    <source>
        <dbReference type="EMBL" id="KAH3887952.1"/>
    </source>
</evidence>
<evidence type="ECO:0000313" key="2">
    <source>
        <dbReference type="Proteomes" id="UP000828390"/>
    </source>
</evidence>
<dbReference type="AlphaFoldDB" id="A0A9D4N752"/>
<protein>
    <submittedName>
        <fullName evidence="1">Uncharacterized protein</fullName>
    </submittedName>
</protein>
<organism evidence="1 2">
    <name type="scientific">Dreissena polymorpha</name>
    <name type="common">Zebra mussel</name>
    <name type="synonym">Mytilus polymorpha</name>
    <dbReference type="NCBI Taxonomy" id="45954"/>
    <lineage>
        <taxon>Eukaryota</taxon>
        <taxon>Metazoa</taxon>
        <taxon>Spiralia</taxon>
        <taxon>Lophotrochozoa</taxon>
        <taxon>Mollusca</taxon>
        <taxon>Bivalvia</taxon>
        <taxon>Autobranchia</taxon>
        <taxon>Heteroconchia</taxon>
        <taxon>Euheterodonta</taxon>
        <taxon>Imparidentia</taxon>
        <taxon>Neoheterodontei</taxon>
        <taxon>Myida</taxon>
        <taxon>Dreissenoidea</taxon>
        <taxon>Dreissenidae</taxon>
        <taxon>Dreissena</taxon>
    </lineage>
</organism>
<gene>
    <name evidence="1" type="ORF">DPMN_011974</name>
</gene>
<dbReference type="Proteomes" id="UP000828390">
    <property type="component" value="Unassembled WGS sequence"/>
</dbReference>
<comment type="caution">
    <text evidence="1">The sequence shown here is derived from an EMBL/GenBank/DDBJ whole genome shotgun (WGS) entry which is preliminary data.</text>
</comment>
<accession>A0A9D4N752</accession>
<keyword evidence="2" id="KW-1185">Reference proteome</keyword>
<sequence>MKGDPVCLKAVRGLGCGYCYRQVIPESDGCLQEGVRFVRQNGARKHAFSSLSVRT</sequence>
<proteinExistence type="predicted"/>
<name>A0A9D4N752_DREPO</name>
<dbReference type="EMBL" id="JAIWYP010000001">
    <property type="protein sequence ID" value="KAH3887952.1"/>
    <property type="molecule type" value="Genomic_DNA"/>
</dbReference>
<reference evidence="1" key="2">
    <citation type="submission" date="2020-11" db="EMBL/GenBank/DDBJ databases">
        <authorList>
            <person name="McCartney M.A."/>
            <person name="Auch B."/>
            <person name="Kono T."/>
            <person name="Mallez S."/>
            <person name="Becker A."/>
            <person name="Gohl D.M."/>
            <person name="Silverstein K.A.T."/>
            <person name="Koren S."/>
            <person name="Bechman K.B."/>
            <person name="Herman A."/>
            <person name="Abrahante J.E."/>
            <person name="Garbe J."/>
        </authorList>
    </citation>
    <scope>NUCLEOTIDE SEQUENCE</scope>
    <source>
        <strain evidence="1">Duluth1</strain>
        <tissue evidence="1">Whole animal</tissue>
    </source>
</reference>
<reference evidence="1" key="1">
    <citation type="journal article" date="2019" name="bioRxiv">
        <title>The Genome of the Zebra Mussel, Dreissena polymorpha: A Resource for Invasive Species Research.</title>
        <authorList>
            <person name="McCartney M.A."/>
            <person name="Auch B."/>
            <person name="Kono T."/>
            <person name="Mallez S."/>
            <person name="Zhang Y."/>
            <person name="Obille A."/>
            <person name="Becker A."/>
            <person name="Abrahante J.E."/>
            <person name="Garbe J."/>
            <person name="Badalamenti J.P."/>
            <person name="Herman A."/>
            <person name="Mangelson H."/>
            <person name="Liachko I."/>
            <person name="Sullivan S."/>
            <person name="Sone E.D."/>
            <person name="Koren S."/>
            <person name="Silverstein K.A.T."/>
            <person name="Beckman K.B."/>
            <person name="Gohl D.M."/>
        </authorList>
    </citation>
    <scope>NUCLEOTIDE SEQUENCE</scope>
    <source>
        <strain evidence="1">Duluth1</strain>
        <tissue evidence="1">Whole animal</tissue>
    </source>
</reference>